<organism evidence="1 2">
    <name type="scientific">Lepagella muris</name>
    <dbReference type="NCBI Taxonomy" id="3032870"/>
    <lineage>
        <taxon>Bacteria</taxon>
        <taxon>Pseudomonadati</taxon>
        <taxon>Bacteroidota</taxon>
        <taxon>Bacteroidia</taxon>
        <taxon>Bacteroidales</taxon>
        <taxon>Muribaculaceae</taxon>
        <taxon>Lepagella</taxon>
    </lineage>
</organism>
<proteinExistence type="predicted"/>
<reference evidence="1" key="1">
    <citation type="submission" date="2019-04" db="EMBL/GenBank/DDBJ databases">
        <title>Microbes associate with the intestines of laboratory mice.</title>
        <authorList>
            <person name="Navarre W."/>
            <person name="Wong E."/>
            <person name="Huang K."/>
            <person name="Tropini C."/>
            <person name="Ng K."/>
            <person name="Yu B."/>
        </authorList>
    </citation>
    <scope>NUCLEOTIDE SEQUENCE</scope>
    <source>
        <strain evidence="1">NM04_E33</strain>
    </source>
</reference>
<comment type="caution">
    <text evidence="1">The sequence shown here is derived from an EMBL/GenBank/DDBJ whole genome shotgun (WGS) entry which is preliminary data.</text>
</comment>
<evidence type="ECO:0000313" key="2">
    <source>
        <dbReference type="Proteomes" id="UP000306319"/>
    </source>
</evidence>
<name>A0AC61RLF7_9BACT</name>
<dbReference type="EMBL" id="SRYB01000004">
    <property type="protein sequence ID" value="TGY79974.1"/>
    <property type="molecule type" value="Genomic_DNA"/>
</dbReference>
<gene>
    <name evidence="1" type="ORF">E5331_04080</name>
</gene>
<keyword evidence="2" id="KW-1185">Reference proteome</keyword>
<accession>A0AC61RLF7</accession>
<dbReference type="Proteomes" id="UP000306319">
    <property type="component" value="Unassembled WGS sequence"/>
</dbReference>
<sequence>MDITILEALMAEIEPYTAAQVVCKKALMDAGCESIDTTYSTDCKKTVAKAAINILKKMLVLSSDSQGKSSQSFNIEGLKKRIKALCAENGLDADEILEISSITDGSMYW</sequence>
<protein>
    <submittedName>
        <fullName evidence="1">Uncharacterized protein</fullName>
    </submittedName>
</protein>
<evidence type="ECO:0000313" key="1">
    <source>
        <dbReference type="EMBL" id="TGY79974.1"/>
    </source>
</evidence>